<dbReference type="GO" id="GO:0046872">
    <property type="term" value="F:metal ion binding"/>
    <property type="evidence" value="ECO:0007669"/>
    <property type="project" value="InterPro"/>
</dbReference>
<dbReference type="Proteomes" id="UP000256708">
    <property type="component" value="Unassembled WGS sequence"/>
</dbReference>
<comment type="caution">
    <text evidence="3">The sequence shown here is derived from an EMBL/GenBank/DDBJ whole genome shotgun (WGS) entry which is preliminary data.</text>
</comment>
<evidence type="ECO:0000313" key="3">
    <source>
        <dbReference type="EMBL" id="RDV15394.1"/>
    </source>
</evidence>
<feature type="signal peptide" evidence="2">
    <location>
        <begin position="1"/>
        <end position="20"/>
    </location>
</feature>
<keyword evidence="2" id="KW-0732">Signal</keyword>
<evidence type="ECO:0008006" key="5">
    <source>
        <dbReference type="Google" id="ProtNLM"/>
    </source>
</evidence>
<dbReference type="EMBL" id="QRGR01000009">
    <property type="protein sequence ID" value="RDV15394.1"/>
    <property type="molecule type" value="Genomic_DNA"/>
</dbReference>
<proteinExistence type="inferred from homology"/>
<dbReference type="SUPFAM" id="SSF49329">
    <property type="entry name" value="Cu,Zn superoxide dismutase-like"/>
    <property type="match status" value="1"/>
</dbReference>
<evidence type="ECO:0000256" key="2">
    <source>
        <dbReference type="SAM" id="SignalP"/>
    </source>
</evidence>
<sequence length="230" mass="24736">MNINHLFPAPTKFIAAAAMAFTFVSCDQSDISPDANLSAQNVAEAHQKGVNKGSAIERTFMANLQPLNNSGVSGTANITVDANVLTVEIMASGLEPNLPHPQHIHGFMENNRNATCPTPADDTNGDGFVDLVEGLPSYGPVLLELYLPIDEFPEADAEGNIHYTRTFNLGEIEFEEEGQVIDYKDLKPLQNRAIVLHGLTVNGTYVPTMPVACGQIMPTNNGKGMAKGKK</sequence>
<protein>
    <recommendedName>
        <fullName evidence="5">CHRD domain-containing protein</fullName>
    </recommendedName>
</protein>
<gene>
    <name evidence="3" type="ORF">DXT99_10075</name>
</gene>
<organism evidence="3 4">
    <name type="scientific">Pontibacter diazotrophicus</name>
    <dbReference type="NCBI Taxonomy" id="1400979"/>
    <lineage>
        <taxon>Bacteria</taxon>
        <taxon>Pseudomonadati</taxon>
        <taxon>Bacteroidota</taxon>
        <taxon>Cytophagia</taxon>
        <taxon>Cytophagales</taxon>
        <taxon>Hymenobacteraceae</taxon>
        <taxon>Pontibacter</taxon>
    </lineage>
</organism>
<dbReference type="AlphaFoldDB" id="A0A3D8LDP3"/>
<name>A0A3D8LDP3_9BACT</name>
<dbReference type="InterPro" id="IPR036423">
    <property type="entry name" value="SOD-like_Cu/Zn_dom_sf"/>
</dbReference>
<keyword evidence="4" id="KW-1185">Reference proteome</keyword>
<evidence type="ECO:0000256" key="1">
    <source>
        <dbReference type="ARBA" id="ARBA00010457"/>
    </source>
</evidence>
<feature type="chain" id="PRO_5017558142" description="CHRD domain-containing protein" evidence="2">
    <location>
        <begin position="21"/>
        <end position="230"/>
    </location>
</feature>
<dbReference type="GO" id="GO:0006801">
    <property type="term" value="P:superoxide metabolic process"/>
    <property type="evidence" value="ECO:0007669"/>
    <property type="project" value="InterPro"/>
</dbReference>
<reference evidence="4" key="1">
    <citation type="submission" date="2018-08" db="EMBL/GenBank/DDBJ databases">
        <authorList>
            <person name="Liu Z.-W."/>
            <person name="Du Z.-J."/>
        </authorList>
    </citation>
    <scope>NUCLEOTIDE SEQUENCE [LARGE SCALE GENOMIC DNA]</scope>
    <source>
        <strain evidence="4">H4X</strain>
    </source>
</reference>
<dbReference type="Gene3D" id="2.60.40.200">
    <property type="entry name" value="Superoxide dismutase, copper/zinc binding domain"/>
    <property type="match status" value="1"/>
</dbReference>
<accession>A0A3D8LDP3</accession>
<comment type="similarity">
    <text evidence="1">Belongs to the Cu-Zn superoxide dismutase family.</text>
</comment>
<evidence type="ECO:0000313" key="4">
    <source>
        <dbReference type="Proteomes" id="UP000256708"/>
    </source>
</evidence>